<dbReference type="Proteomes" id="UP000067444">
    <property type="component" value="Chromosome"/>
</dbReference>
<dbReference type="CDD" id="cd16439">
    <property type="entry name" value="beta_Kdo_transferase_KpsC_2"/>
    <property type="match status" value="1"/>
</dbReference>
<protein>
    <submittedName>
        <fullName evidence="1">Capsule polysaccharide biosynthesis protein</fullName>
    </submittedName>
</protein>
<accession>A0A0K0Y3G0</accession>
<proteinExistence type="predicted"/>
<evidence type="ECO:0000313" key="1">
    <source>
        <dbReference type="EMBL" id="AKS45480.1"/>
    </source>
</evidence>
<dbReference type="PATRIC" id="fig|1458307.3.peg.934"/>
<evidence type="ECO:0000313" key="2">
    <source>
        <dbReference type="Proteomes" id="UP000067444"/>
    </source>
</evidence>
<dbReference type="AlphaFoldDB" id="A0A0K0Y3G0"/>
<dbReference type="KEGG" id="otm:OSB_09210"/>
<dbReference type="OrthoDB" id="543755at2"/>
<dbReference type="RefSeq" id="WP_049833866.1">
    <property type="nucleotide sequence ID" value="NZ_CP012160.1"/>
</dbReference>
<dbReference type="Pfam" id="PF05159">
    <property type="entry name" value="Capsule_synth"/>
    <property type="match status" value="4"/>
</dbReference>
<dbReference type="GO" id="GO:0000271">
    <property type="term" value="P:polysaccharide biosynthetic process"/>
    <property type="evidence" value="ECO:0007669"/>
    <property type="project" value="InterPro"/>
</dbReference>
<sequence length="676" mass="74512">MTLHDTSAAAGETPRRLYVYNGGFLTQKRIRRILTLSGYDISLGKPSPDDLIGVWGQSPTSWRGEAVSDRTSAPVLRVEDAFLRSVLPGRDGEPPLGLNLDSRGVHFDPSKPSDLEVILREEPLDDTVLLNRARDCMDAIKRGHLSKYNAYNPKTPAPDAGYVLVIDQTAGDASVTASRADRNTFLEMLFVAREEHPAARILVKTHPETVQGHRDGHFRDSDLSENVEFFSDAVSPHHLLEGAIGVYTVSSQFGFEAILAGHKPIVFGQPFYMGWGLSDDRMPLDRRQRKLTRAQLFAGAMILYPRWYDPYRDTLCDLETATQTLDAHARAWRDDGDGWVASGMRLWKRAPLQNVFGQHRKVIFEDDPEKADALAAKTERGRMVWAGKADGHDSALRVEDGFLRSRGLGADLIAPLSLVLDELGIYYDPTGPSQLEELTNASTALPDVATRRAEALIKQIVGSGLSKYNLAADDLPAGLPKGRRILVPGQVEDDASIRLGTFEFSTNRDLLAAARAANPAAVILYKPHPDVEAGLRRGAVPDAEDFADVVLTKTSPIAAMDAVDAVWTMTSTLGFEALLRGKDVTCLGSPFYSGWGLTDDRAMPIERRTSRPTLAQFAHAVLIDYPRYFDPVSNLPCPVEVVVERLENGSIPRPSRKNRLLAKLQGAFASYAHLWR</sequence>
<dbReference type="InterPro" id="IPR007833">
    <property type="entry name" value="Capsule_polysaccharide_synth"/>
</dbReference>
<organism evidence="1 2">
    <name type="scientific">Octadecabacter temperatus</name>
    <dbReference type="NCBI Taxonomy" id="1458307"/>
    <lineage>
        <taxon>Bacteria</taxon>
        <taxon>Pseudomonadati</taxon>
        <taxon>Pseudomonadota</taxon>
        <taxon>Alphaproteobacteria</taxon>
        <taxon>Rhodobacterales</taxon>
        <taxon>Roseobacteraceae</taxon>
        <taxon>Octadecabacter</taxon>
    </lineage>
</organism>
<dbReference type="CDD" id="cd16440">
    <property type="entry name" value="beta_Kdo_transferase_KpsC_1"/>
    <property type="match status" value="1"/>
</dbReference>
<dbReference type="STRING" id="1458307.OSB_09210"/>
<keyword evidence="2" id="KW-1185">Reference proteome</keyword>
<dbReference type="GO" id="GO:0015774">
    <property type="term" value="P:polysaccharide transport"/>
    <property type="evidence" value="ECO:0007669"/>
    <property type="project" value="InterPro"/>
</dbReference>
<reference evidence="1 2" key="1">
    <citation type="journal article" date="2015" name="Genome Announc.">
        <title>Closed Genome Sequence of Octadecabacter temperatus SB1, the First Mesophilic Species of the Genus Octadecabacter.</title>
        <authorList>
            <person name="Voget S."/>
            <person name="Billerbeck S."/>
            <person name="Simon M."/>
            <person name="Daniel R."/>
        </authorList>
    </citation>
    <scope>NUCLEOTIDE SEQUENCE [LARGE SCALE GENOMIC DNA]</scope>
    <source>
        <strain evidence="1 2">SB1</strain>
    </source>
</reference>
<dbReference type="EMBL" id="CP012160">
    <property type="protein sequence ID" value="AKS45480.1"/>
    <property type="molecule type" value="Genomic_DNA"/>
</dbReference>
<name>A0A0K0Y3G0_9RHOB</name>
<gene>
    <name evidence="1" type="ORF">OSB_09210</name>
</gene>